<proteinExistence type="inferred from homology"/>
<evidence type="ECO:0000313" key="4">
    <source>
        <dbReference type="Proteomes" id="UP000294558"/>
    </source>
</evidence>
<dbReference type="Gene3D" id="1.10.10.10">
    <property type="entry name" value="Winged helix-like DNA-binding domain superfamily/Winged helix DNA-binding domain"/>
    <property type="match status" value="1"/>
</dbReference>
<dbReference type="InterPro" id="IPR036390">
    <property type="entry name" value="WH_DNA-bd_sf"/>
</dbReference>
<protein>
    <submittedName>
        <fullName evidence="3">Putative NBD/HSP70 family sugar kinase</fullName>
    </submittedName>
</protein>
<reference evidence="3 4" key="1">
    <citation type="submission" date="2019-03" db="EMBL/GenBank/DDBJ databases">
        <title>Sequencing the genomes of 1000 actinobacteria strains.</title>
        <authorList>
            <person name="Klenk H.-P."/>
        </authorList>
    </citation>
    <scope>NUCLEOTIDE SEQUENCE [LARGE SCALE GENOMIC DNA]</scope>
    <source>
        <strain evidence="3 4">DSM 18936</strain>
    </source>
</reference>
<dbReference type="EMBL" id="SOAU01000001">
    <property type="protein sequence ID" value="TDT14929.1"/>
    <property type="molecule type" value="Genomic_DNA"/>
</dbReference>
<evidence type="ECO:0000256" key="2">
    <source>
        <dbReference type="SAM" id="MobiDB-lite"/>
    </source>
</evidence>
<dbReference type="InterPro" id="IPR049874">
    <property type="entry name" value="ROK_cs"/>
</dbReference>
<keyword evidence="3" id="KW-0418">Kinase</keyword>
<dbReference type="InterPro" id="IPR043129">
    <property type="entry name" value="ATPase_NBD"/>
</dbReference>
<name>A0A4R7HWT3_9ACTN</name>
<dbReference type="PANTHER" id="PTHR18964">
    <property type="entry name" value="ROK (REPRESSOR, ORF, KINASE) FAMILY"/>
    <property type="match status" value="1"/>
</dbReference>
<dbReference type="PROSITE" id="PS01125">
    <property type="entry name" value="ROK"/>
    <property type="match status" value="1"/>
</dbReference>
<feature type="region of interest" description="Disordered" evidence="2">
    <location>
        <begin position="1"/>
        <end position="27"/>
    </location>
</feature>
<keyword evidence="3" id="KW-0808">Transferase</keyword>
<accession>A0A4R7HWT3</accession>
<sequence length="384" mass="39730">MADDTTPTAPVIRRLSPDLTAPRIGPREARGHNRALVLQALYRGRGRSRADLARDIGLSRVTMSDVVSDLIDEDLVVELGTRTASRPGKPATMLDINRTGHNIVGLDLSNSGSFVGVVTDLDGNVVARSGVEIPATVGEDALVAIETLLADLIALAPMPVLGVGVSSPGIVDDRGVVLSAPNLGWRDVPLQERLAAACGLHVSVANDANAAIVGERSFGSGRPDMMLVRVGGGVGSGVMIDGRVVGGARFAAGEIGHVVSGTDEGDLCACGNRGCLETWLAIPRIEARLAAPDADRSTVLAEAGRRLGLVLAPIVSTLNLADVVLAGSADHIDGPLLTAADTTVRDRTLADTHGDLRLRMTELGPDLVVLGAVVLVLQDRLGVT</sequence>
<comment type="similarity">
    <text evidence="1">Belongs to the ROK (NagC/XylR) family.</text>
</comment>
<dbReference type="SUPFAM" id="SSF46785">
    <property type="entry name" value="Winged helix' DNA-binding domain"/>
    <property type="match status" value="1"/>
</dbReference>
<comment type="caution">
    <text evidence="3">The sequence shown here is derived from an EMBL/GenBank/DDBJ whole genome shotgun (WGS) entry which is preliminary data.</text>
</comment>
<keyword evidence="4" id="KW-1185">Reference proteome</keyword>
<gene>
    <name evidence="3" type="ORF">BDK89_0488</name>
</gene>
<dbReference type="InterPro" id="IPR036388">
    <property type="entry name" value="WH-like_DNA-bd_sf"/>
</dbReference>
<dbReference type="AlphaFoldDB" id="A0A4R7HWT3"/>
<evidence type="ECO:0000313" key="3">
    <source>
        <dbReference type="EMBL" id="TDT14929.1"/>
    </source>
</evidence>
<dbReference type="Pfam" id="PF00480">
    <property type="entry name" value="ROK"/>
    <property type="match status" value="1"/>
</dbReference>
<dbReference type="InterPro" id="IPR000600">
    <property type="entry name" value="ROK"/>
</dbReference>
<organism evidence="3 4">
    <name type="scientific">Ilumatobacter fluminis</name>
    <dbReference type="NCBI Taxonomy" id="467091"/>
    <lineage>
        <taxon>Bacteria</taxon>
        <taxon>Bacillati</taxon>
        <taxon>Actinomycetota</taxon>
        <taxon>Acidimicrobiia</taxon>
        <taxon>Acidimicrobiales</taxon>
        <taxon>Ilumatobacteraceae</taxon>
        <taxon>Ilumatobacter</taxon>
    </lineage>
</organism>
<dbReference type="Proteomes" id="UP000294558">
    <property type="component" value="Unassembled WGS sequence"/>
</dbReference>
<dbReference type="SUPFAM" id="SSF53067">
    <property type="entry name" value="Actin-like ATPase domain"/>
    <property type="match status" value="1"/>
</dbReference>
<evidence type="ECO:0000256" key="1">
    <source>
        <dbReference type="ARBA" id="ARBA00006479"/>
    </source>
</evidence>
<dbReference type="RefSeq" id="WP_208293933.1">
    <property type="nucleotide sequence ID" value="NZ_SOAU01000001.1"/>
</dbReference>
<dbReference type="PANTHER" id="PTHR18964:SF149">
    <property type="entry name" value="BIFUNCTIONAL UDP-N-ACETYLGLUCOSAMINE 2-EPIMERASE_N-ACETYLMANNOSAMINE KINASE"/>
    <property type="match status" value="1"/>
</dbReference>
<dbReference type="GO" id="GO:0016301">
    <property type="term" value="F:kinase activity"/>
    <property type="evidence" value="ECO:0007669"/>
    <property type="project" value="UniProtKB-KW"/>
</dbReference>
<dbReference type="Gene3D" id="3.30.420.40">
    <property type="match status" value="2"/>
</dbReference>